<feature type="compositionally biased region" description="Acidic residues" evidence="2">
    <location>
        <begin position="325"/>
        <end position="335"/>
    </location>
</feature>
<feature type="region of interest" description="Disordered" evidence="2">
    <location>
        <begin position="428"/>
        <end position="478"/>
    </location>
</feature>
<dbReference type="SUPFAM" id="SSF50729">
    <property type="entry name" value="PH domain-like"/>
    <property type="match status" value="1"/>
</dbReference>
<keyword evidence="3" id="KW-0472">Membrane</keyword>
<name>A0A8S1DIE0_9INSE</name>
<accession>A0A8S1DIE0</accession>
<dbReference type="Pfam" id="PF00022">
    <property type="entry name" value="Actin"/>
    <property type="match status" value="1"/>
</dbReference>
<comment type="similarity">
    <text evidence="1">Belongs to the actin family.</text>
</comment>
<dbReference type="PROSITE" id="PS50003">
    <property type="entry name" value="PH_DOMAIN"/>
    <property type="match status" value="1"/>
</dbReference>
<dbReference type="InterPro" id="IPR001849">
    <property type="entry name" value="PH_domain"/>
</dbReference>
<dbReference type="PANTHER" id="PTHR11937">
    <property type="entry name" value="ACTIN"/>
    <property type="match status" value="1"/>
</dbReference>
<dbReference type="InterPro" id="IPR043129">
    <property type="entry name" value="ATPase_NBD"/>
</dbReference>
<evidence type="ECO:0000259" key="4">
    <source>
        <dbReference type="PROSITE" id="PS50003"/>
    </source>
</evidence>
<feature type="region of interest" description="Disordered" evidence="2">
    <location>
        <begin position="313"/>
        <end position="350"/>
    </location>
</feature>
<dbReference type="InterPro" id="IPR004000">
    <property type="entry name" value="Actin"/>
</dbReference>
<keyword evidence="3" id="KW-1133">Transmembrane helix</keyword>
<dbReference type="InterPro" id="IPR011993">
    <property type="entry name" value="PH-like_dom_sf"/>
</dbReference>
<dbReference type="Proteomes" id="UP000494165">
    <property type="component" value="Unassembled WGS sequence"/>
</dbReference>
<feature type="compositionally biased region" description="Low complexity" evidence="2">
    <location>
        <begin position="119"/>
        <end position="147"/>
    </location>
</feature>
<dbReference type="SUPFAM" id="SSF53067">
    <property type="entry name" value="Actin-like ATPase domain"/>
    <property type="match status" value="2"/>
</dbReference>
<feature type="compositionally biased region" description="Acidic residues" evidence="2">
    <location>
        <begin position="428"/>
        <end position="440"/>
    </location>
</feature>
<proteinExistence type="inferred from homology"/>
<dbReference type="OrthoDB" id="337660at2759"/>
<evidence type="ECO:0000313" key="6">
    <source>
        <dbReference type="Proteomes" id="UP000494165"/>
    </source>
</evidence>
<reference evidence="5 6" key="1">
    <citation type="submission" date="2020-04" db="EMBL/GenBank/DDBJ databases">
        <authorList>
            <person name="Alioto T."/>
            <person name="Alioto T."/>
            <person name="Gomez Garrido J."/>
        </authorList>
    </citation>
    <scope>NUCLEOTIDE SEQUENCE [LARGE SCALE GENOMIC DNA]</scope>
</reference>
<dbReference type="Pfam" id="PF00169">
    <property type="entry name" value="PH"/>
    <property type="match status" value="1"/>
</dbReference>
<sequence>MAADVNNIEMLLQSMVVSKDESNDLVWCPDAQFETTVYSLDSSALLNLVQRIQEAMGREQVLFDAINKQLALTTKDSLNHKNLSTALCASQARLARLCARNMRCFMQAMSSQKPKDSSESSAEAAAPAGANSGKLQPVPQKQQSQNQVGSLAAVASSVDGLISSVKRLQTNHTAMVKSAFKQPSRPASLNSSAGNSSSGDDSDSPLYENVLDAANVYENVASSPPQHIYDQPKINPKSVVAFDVDDEAIYENVDFEKASTSSGVSDEAFYENVGSQNKGEEVTYDVPWNSQPIYANPDLAAKKARKQQAVTAESVTEQLKKDVDQDSLEDLDEPDIPSPDYGSDEDFQSGDFDLSGFSDPPQVDFHHFSSANGNYYNEDQDADMLLIGTFLGLLTLLVSLLFLFRPKLAAHKSGRLDSDPGLAVILEESEEEEEEEDEDCLSTLSTASAESASRPSTPHEVSKLDASEDTPDGELPRPKAIPKIFIAPRKEEPVAVAAAATAAPTPAPEEPVTKKIVEEVKVSEAKIIAEPQLVKSSVSVAAAQTNETEAKEEAKKEPEFQLPSVKNLRSHFEAGGNKSSQINKEPAFVPRKFTSNLFKAKPQPLENNNVSSLNNNIVDAEPVKLVEKEPAVELPVVEEVRTASLVKQVSFSEASNADDEEDEEEYVEPIMKQFSEDYDEEEILKPRPTTRSWDPAVVLKELYTLPEPLKQAGSATASVTIEGFLEKLPSGIKKSTYWNAWKRLYFRAKDGVLYCYRNDQTEEVKLSLQLMGGKVESLETSSSEDEQHPMVSKMLGIDDGKGHYVVVRCKNKQEKERWRLALNTHTTENFTSTYVNPWPLTRDPALLKSTIIIDLGSSSTRAGILCSQATLPQIFFPTIMAVDKITKKRTFGLDALKPEVRSTSSLHFPVKPSAKITKYSVDVNAIPGLFEKVFDDLNVDQRMYDVILSVPRSFNTKTQTEIVNILFDKFDVNAVNMTHQSVLALYSYNATSGVVVDIGERMDIVPINEGYIVENGVSRIPYGGSQIVDHLRHFLHQKQYSLVTEVESFLIRYVLENLCYSAQHYNTEMQKFREDATAVEQSVSIKQFFDDTNVHWESITLDSGRFQSTEGLFNPDAWGLDNLGVHKLVHKAIRECSMDVRKEMTRSIYLSGGVTMLPGFAERLHAEVDKVTPKSLQPKVHASPYRYHASFIGACVLANSPEVDRLKISKCEWQSSGTKSLSKWNFNKLLDPSKKSKENNSSRPYLCTTMAKLLVLLMILKGLLEGASIEFGNPTKSKLATATWRKRRGISIRLLPVQYNKQ</sequence>
<dbReference type="Gene3D" id="3.90.640.10">
    <property type="entry name" value="Actin, Chain A, domain 4"/>
    <property type="match status" value="1"/>
</dbReference>
<dbReference type="SMART" id="SM00233">
    <property type="entry name" value="PH"/>
    <property type="match status" value="1"/>
</dbReference>
<comment type="caution">
    <text evidence="5">The sequence shown here is derived from an EMBL/GenBank/DDBJ whole genome shotgun (WGS) entry which is preliminary data.</text>
</comment>
<dbReference type="SMART" id="SM00268">
    <property type="entry name" value="ACTIN"/>
    <property type="match status" value="1"/>
</dbReference>
<feature type="region of interest" description="Disordered" evidence="2">
    <location>
        <begin position="109"/>
        <end position="147"/>
    </location>
</feature>
<evidence type="ECO:0000256" key="3">
    <source>
        <dbReference type="SAM" id="Phobius"/>
    </source>
</evidence>
<dbReference type="Gene3D" id="2.30.29.30">
    <property type="entry name" value="Pleckstrin-homology domain (PH domain)/Phosphotyrosine-binding domain (PTB)"/>
    <property type="match status" value="1"/>
</dbReference>
<feature type="region of interest" description="Disordered" evidence="2">
    <location>
        <begin position="177"/>
        <end position="206"/>
    </location>
</feature>
<feature type="domain" description="PH" evidence="4">
    <location>
        <begin position="718"/>
        <end position="827"/>
    </location>
</feature>
<protein>
    <recommendedName>
        <fullName evidence="4">PH domain-containing protein</fullName>
    </recommendedName>
</protein>
<dbReference type="EMBL" id="CADEPI010000149">
    <property type="protein sequence ID" value="CAB3377643.1"/>
    <property type="molecule type" value="Genomic_DNA"/>
</dbReference>
<feature type="compositionally biased region" description="Low complexity" evidence="2">
    <location>
        <begin position="441"/>
        <end position="453"/>
    </location>
</feature>
<dbReference type="CDD" id="cd10169">
    <property type="entry name" value="ASKHA_NBD_actin-like"/>
    <property type="match status" value="1"/>
</dbReference>
<organism evidence="5 6">
    <name type="scientific">Cloeon dipterum</name>
    <dbReference type="NCBI Taxonomy" id="197152"/>
    <lineage>
        <taxon>Eukaryota</taxon>
        <taxon>Metazoa</taxon>
        <taxon>Ecdysozoa</taxon>
        <taxon>Arthropoda</taxon>
        <taxon>Hexapoda</taxon>
        <taxon>Insecta</taxon>
        <taxon>Pterygota</taxon>
        <taxon>Palaeoptera</taxon>
        <taxon>Ephemeroptera</taxon>
        <taxon>Pisciforma</taxon>
        <taxon>Baetidae</taxon>
        <taxon>Cloeon</taxon>
    </lineage>
</organism>
<gene>
    <name evidence="5" type="ORF">CLODIP_2_CD13621</name>
</gene>
<keyword evidence="6" id="KW-1185">Reference proteome</keyword>
<feature type="compositionally biased region" description="Low complexity" evidence="2">
    <location>
        <begin position="186"/>
        <end position="199"/>
    </location>
</feature>
<evidence type="ECO:0000313" key="5">
    <source>
        <dbReference type="EMBL" id="CAB3377643.1"/>
    </source>
</evidence>
<dbReference type="Gene3D" id="3.30.420.40">
    <property type="match status" value="2"/>
</dbReference>
<evidence type="ECO:0000256" key="2">
    <source>
        <dbReference type="SAM" id="MobiDB-lite"/>
    </source>
</evidence>
<feature type="transmembrane region" description="Helical" evidence="3">
    <location>
        <begin position="384"/>
        <end position="404"/>
    </location>
</feature>
<keyword evidence="3" id="KW-0812">Transmembrane</keyword>
<evidence type="ECO:0000256" key="1">
    <source>
        <dbReference type="RuleBase" id="RU000487"/>
    </source>
</evidence>